<reference evidence="1 2" key="1">
    <citation type="submission" date="2015-09" db="EMBL/GenBank/DDBJ databases">
        <title>Aphanizomenon flos-aquae WA102.</title>
        <authorList>
            <person name="Driscoll C."/>
        </authorList>
    </citation>
    <scope>NUCLEOTIDE SEQUENCE [LARGE SCALE GENOMIC DNA]</scope>
    <source>
        <strain evidence="1">WA102</strain>
    </source>
</reference>
<gene>
    <name evidence="1" type="ORF">AN484_06495</name>
</gene>
<organism evidence="1 2">
    <name type="scientific">Aphanizomenon flos-aquae WA102</name>
    <dbReference type="NCBI Taxonomy" id="1710896"/>
    <lineage>
        <taxon>Bacteria</taxon>
        <taxon>Bacillati</taxon>
        <taxon>Cyanobacteriota</taxon>
        <taxon>Cyanophyceae</taxon>
        <taxon>Nostocales</taxon>
        <taxon>Aphanizomenonaceae</taxon>
        <taxon>Aphanizomenon</taxon>
    </lineage>
</organism>
<evidence type="ECO:0000313" key="1">
    <source>
        <dbReference type="EMBL" id="OBQ44532.1"/>
    </source>
</evidence>
<name>A0A1B7X591_APHFL</name>
<dbReference type="AlphaFoldDB" id="A0A1B7X591"/>
<comment type="caution">
    <text evidence="1">The sequence shown here is derived from an EMBL/GenBank/DDBJ whole genome shotgun (WGS) entry which is preliminary data.</text>
</comment>
<dbReference type="Proteomes" id="UP000092093">
    <property type="component" value="Unassembled WGS sequence"/>
</dbReference>
<protein>
    <submittedName>
        <fullName evidence="1">Uncharacterized protein</fullName>
    </submittedName>
</protein>
<accession>A0A1B7X591</accession>
<dbReference type="EMBL" id="LJOW01000020">
    <property type="protein sequence ID" value="OBQ44532.1"/>
    <property type="molecule type" value="Genomic_DNA"/>
</dbReference>
<evidence type="ECO:0000313" key="2">
    <source>
        <dbReference type="Proteomes" id="UP000092093"/>
    </source>
</evidence>
<sequence>MVFFGGGLGDGTPPLIFLSHLLGFQFREYPSLVIKVMILLAVHPCPILPVFRNKSFNLFVLSAPGCVSDEVFRPDFDVGAHVVFCCGCGVAHEKRIADSTSIPRKKITI</sequence>
<proteinExistence type="predicted"/>